<evidence type="ECO:0000256" key="7">
    <source>
        <dbReference type="ARBA" id="ARBA00023033"/>
    </source>
</evidence>
<dbReference type="PRINTS" id="PR00463">
    <property type="entry name" value="EP450I"/>
</dbReference>
<evidence type="ECO:0000256" key="3">
    <source>
        <dbReference type="ARBA" id="ARBA00022617"/>
    </source>
</evidence>
<dbReference type="Proteomes" id="UP000323000">
    <property type="component" value="Chromosome 8"/>
</dbReference>
<dbReference type="PANTHER" id="PTHR47955:SF19">
    <property type="entry name" value="CYTOCHROME P450 71A9-LIKE ISOFORM X1"/>
    <property type="match status" value="1"/>
</dbReference>
<dbReference type="GO" id="GO:0005506">
    <property type="term" value="F:iron ion binding"/>
    <property type="evidence" value="ECO:0007669"/>
    <property type="project" value="InterPro"/>
</dbReference>
<keyword evidence="10" id="KW-0472">Membrane</keyword>
<protein>
    <recommendedName>
        <fullName evidence="13">Cytochrome P450</fullName>
    </recommendedName>
</protein>
<dbReference type="CDD" id="cd11072">
    <property type="entry name" value="CYP71-like"/>
    <property type="match status" value="1"/>
</dbReference>
<accession>A0A5C7HH56</accession>
<keyword evidence="3 8" id="KW-0349">Heme</keyword>
<dbReference type="PANTHER" id="PTHR47955">
    <property type="entry name" value="CYTOCHROME P450 FAMILY 71 PROTEIN"/>
    <property type="match status" value="1"/>
</dbReference>
<evidence type="ECO:0000256" key="2">
    <source>
        <dbReference type="ARBA" id="ARBA00010617"/>
    </source>
</evidence>
<keyword evidence="5 9" id="KW-0560">Oxidoreductase</keyword>
<keyword evidence="7 9" id="KW-0503">Monooxygenase</keyword>
<evidence type="ECO:0000256" key="6">
    <source>
        <dbReference type="ARBA" id="ARBA00023004"/>
    </source>
</evidence>
<keyword evidence="12" id="KW-1185">Reference proteome</keyword>
<dbReference type="InterPro" id="IPR017972">
    <property type="entry name" value="Cyt_P450_CS"/>
</dbReference>
<comment type="cofactor">
    <cofactor evidence="1 8">
        <name>heme</name>
        <dbReference type="ChEBI" id="CHEBI:30413"/>
    </cofactor>
</comment>
<dbReference type="Gene3D" id="1.10.630.10">
    <property type="entry name" value="Cytochrome P450"/>
    <property type="match status" value="1"/>
</dbReference>
<evidence type="ECO:0000256" key="9">
    <source>
        <dbReference type="RuleBase" id="RU000461"/>
    </source>
</evidence>
<dbReference type="InterPro" id="IPR036396">
    <property type="entry name" value="Cyt_P450_sf"/>
</dbReference>
<proteinExistence type="inferred from homology"/>
<comment type="similarity">
    <text evidence="2 9">Belongs to the cytochrome P450 family.</text>
</comment>
<dbReference type="PRINTS" id="PR00385">
    <property type="entry name" value="P450"/>
</dbReference>
<dbReference type="FunFam" id="1.10.630.10:FF:000011">
    <property type="entry name" value="Cytochrome P450 83B1"/>
    <property type="match status" value="1"/>
</dbReference>
<evidence type="ECO:0000313" key="11">
    <source>
        <dbReference type="EMBL" id="TXG56179.1"/>
    </source>
</evidence>
<reference evidence="12" key="1">
    <citation type="journal article" date="2019" name="Gigascience">
        <title>De novo genome assembly of the endangered Acer yangbiense, a plant species with extremely small populations endemic to Yunnan Province, China.</title>
        <authorList>
            <person name="Yang J."/>
            <person name="Wariss H.M."/>
            <person name="Tao L."/>
            <person name="Zhang R."/>
            <person name="Yun Q."/>
            <person name="Hollingsworth P."/>
            <person name="Dao Z."/>
            <person name="Luo G."/>
            <person name="Guo H."/>
            <person name="Ma Y."/>
            <person name="Sun W."/>
        </authorList>
    </citation>
    <scope>NUCLEOTIDE SEQUENCE [LARGE SCALE GENOMIC DNA]</scope>
    <source>
        <strain evidence="12">cv. Malutang</strain>
    </source>
</reference>
<evidence type="ECO:0000313" key="12">
    <source>
        <dbReference type="Proteomes" id="UP000323000"/>
    </source>
</evidence>
<sequence>MMEAIGFKVKKILRELRFLQAKPQMALYNLLMWFLLLLIPLLFLLKKIVEVKEIKLQLPPSPPQLPIIRNLHQLGALPHQSFMKLSQKYGPVMLLKFGHIPLVIISSAEAAREVLKIHDLNTCNRVQLTGTRKLTYNYLDLAFAPYGDYWRQMRKICVIELFSSKRVQSFRFIREGEVASLMDTISQSASSATPVDLSEKMFALTASIVFRMAFGQIFQGSDLDNHKFEKLIRATEYFMGGFTTEECIPYAGWIIDRLNGYHAKLEKVFHELDTFFEKAINDHLKPERKIQGQEDIIDVMLKIEKDQIKPGEAQITKDNIKAVLLDIFLGGVDTSAITVVWAMSELARNPRLMKKAQEEIRNCIGKKGRVTEDDIDQLPYLKMIIKETLRLHPPAPLLPPRETTSHFKVNGYDINPKNLIQVNVWAIGRDPKYWKNPEEFYPERFINNSIDFKGNNFEYLPFGSGRRICPGIHIGLITSEIALANLLYCFDWKLPNGMKKEDINMEEASGGSLVISKKTALNLVPVNYLQ</sequence>
<evidence type="ECO:0008006" key="13">
    <source>
        <dbReference type="Google" id="ProtNLM"/>
    </source>
</evidence>
<evidence type="ECO:0000256" key="1">
    <source>
        <dbReference type="ARBA" id="ARBA00001971"/>
    </source>
</evidence>
<dbReference type="EMBL" id="VAHF01000008">
    <property type="protein sequence ID" value="TXG56179.1"/>
    <property type="molecule type" value="Genomic_DNA"/>
</dbReference>
<organism evidence="11 12">
    <name type="scientific">Acer yangbiense</name>
    <dbReference type="NCBI Taxonomy" id="1000413"/>
    <lineage>
        <taxon>Eukaryota</taxon>
        <taxon>Viridiplantae</taxon>
        <taxon>Streptophyta</taxon>
        <taxon>Embryophyta</taxon>
        <taxon>Tracheophyta</taxon>
        <taxon>Spermatophyta</taxon>
        <taxon>Magnoliopsida</taxon>
        <taxon>eudicotyledons</taxon>
        <taxon>Gunneridae</taxon>
        <taxon>Pentapetalae</taxon>
        <taxon>rosids</taxon>
        <taxon>malvids</taxon>
        <taxon>Sapindales</taxon>
        <taxon>Sapindaceae</taxon>
        <taxon>Hippocastanoideae</taxon>
        <taxon>Acereae</taxon>
        <taxon>Acer</taxon>
    </lineage>
</organism>
<evidence type="ECO:0000256" key="4">
    <source>
        <dbReference type="ARBA" id="ARBA00022723"/>
    </source>
</evidence>
<dbReference type="GO" id="GO:0004497">
    <property type="term" value="F:monooxygenase activity"/>
    <property type="evidence" value="ECO:0007669"/>
    <property type="project" value="UniProtKB-KW"/>
</dbReference>
<gene>
    <name evidence="11" type="ORF">EZV62_017492</name>
</gene>
<dbReference type="GO" id="GO:0016705">
    <property type="term" value="F:oxidoreductase activity, acting on paired donors, with incorporation or reduction of molecular oxygen"/>
    <property type="evidence" value="ECO:0007669"/>
    <property type="project" value="InterPro"/>
</dbReference>
<evidence type="ECO:0000256" key="10">
    <source>
        <dbReference type="SAM" id="Phobius"/>
    </source>
</evidence>
<dbReference type="OrthoDB" id="2789670at2759"/>
<dbReference type="SUPFAM" id="SSF48264">
    <property type="entry name" value="Cytochrome P450"/>
    <property type="match status" value="1"/>
</dbReference>
<dbReference type="GO" id="GO:0020037">
    <property type="term" value="F:heme binding"/>
    <property type="evidence" value="ECO:0007669"/>
    <property type="project" value="InterPro"/>
</dbReference>
<dbReference type="InterPro" id="IPR002401">
    <property type="entry name" value="Cyt_P450_E_grp-I"/>
</dbReference>
<feature type="transmembrane region" description="Helical" evidence="10">
    <location>
        <begin position="26"/>
        <end position="45"/>
    </location>
</feature>
<comment type="caution">
    <text evidence="11">The sequence shown here is derived from an EMBL/GenBank/DDBJ whole genome shotgun (WGS) entry which is preliminary data.</text>
</comment>
<dbReference type="PROSITE" id="PS00086">
    <property type="entry name" value="CYTOCHROME_P450"/>
    <property type="match status" value="1"/>
</dbReference>
<keyword evidence="10" id="KW-0812">Transmembrane</keyword>
<keyword evidence="4 8" id="KW-0479">Metal-binding</keyword>
<evidence type="ECO:0000256" key="5">
    <source>
        <dbReference type="ARBA" id="ARBA00023002"/>
    </source>
</evidence>
<dbReference type="Pfam" id="PF00067">
    <property type="entry name" value="p450"/>
    <property type="match status" value="1"/>
</dbReference>
<dbReference type="AlphaFoldDB" id="A0A5C7HH56"/>
<keyword evidence="6 8" id="KW-0408">Iron</keyword>
<keyword evidence="10" id="KW-1133">Transmembrane helix</keyword>
<evidence type="ECO:0000256" key="8">
    <source>
        <dbReference type="PIRSR" id="PIRSR602401-1"/>
    </source>
</evidence>
<name>A0A5C7HH56_9ROSI</name>
<feature type="binding site" description="axial binding residue" evidence="8">
    <location>
        <position position="469"/>
    </location>
    <ligand>
        <name>heme</name>
        <dbReference type="ChEBI" id="CHEBI:30413"/>
    </ligand>
    <ligandPart>
        <name>Fe</name>
        <dbReference type="ChEBI" id="CHEBI:18248"/>
    </ligandPart>
</feature>
<dbReference type="InterPro" id="IPR001128">
    <property type="entry name" value="Cyt_P450"/>
</dbReference>